<dbReference type="InterPro" id="IPR012386">
    <property type="entry name" value="Cyclic-nucl_3Pdiesterase"/>
</dbReference>
<dbReference type="PANTHER" id="PTHR28141">
    <property type="entry name" value="2',3'-CYCLIC-NUCLEOTIDE 3'-PHOSPHODIESTERASE"/>
    <property type="match status" value="1"/>
</dbReference>
<organism evidence="1 2">
    <name type="scientific">Ramularia collo-cygni</name>
    <dbReference type="NCBI Taxonomy" id="112498"/>
    <lineage>
        <taxon>Eukaryota</taxon>
        <taxon>Fungi</taxon>
        <taxon>Dikarya</taxon>
        <taxon>Ascomycota</taxon>
        <taxon>Pezizomycotina</taxon>
        <taxon>Dothideomycetes</taxon>
        <taxon>Dothideomycetidae</taxon>
        <taxon>Mycosphaerellales</taxon>
        <taxon>Mycosphaerellaceae</taxon>
        <taxon>Ramularia</taxon>
    </lineage>
</organism>
<dbReference type="Proteomes" id="UP000225277">
    <property type="component" value="Unassembled WGS sequence"/>
</dbReference>
<protein>
    <recommendedName>
        <fullName evidence="3">2',3'-cyclic-nucleotide 3'-phosphodiesterase</fullName>
    </recommendedName>
</protein>
<evidence type="ECO:0008006" key="3">
    <source>
        <dbReference type="Google" id="ProtNLM"/>
    </source>
</evidence>
<dbReference type="Pfam" id="PF07823">
    <property type="entry name" value="CPDase"/>
    <property type="match status" value="1"/>
</dbReference>
<dbReference type="Gene3D" id="3.90.1140.10">
    <property type="entry name" value="Cyclic phosphodiesterase"/>
    <property type="match status" value="1"/>
</dbReference>
<dbReference type="InterPro" id="IPR009097">
    <property type="entry name" value="Cyclic_Pdiesterase"/>
</dbReference>
<name>A0A2D3VJ57_9PEZI</name>
<dbReference type="GeneID" id="35605175"/>
<accession>A0A2D3VJ57</accession>
<reference evidence="1 2" key="1">
    <citation type="submission" date="2016-03" db="EMBL/GenBank/DDBJ databases">
        <authorList>
            <person name="Ploux O."/>
        </authorList>
    </citation>
    <scope>NUCLEOTIDE SEQUENCE [LARGE SCALE GENOMIC DNA]</scope>
    <source>
        <strain evidence="1 2">URUG2</strain>
    </source>
</reference>
<dbReference type="PANTHER" id="PTHR28141:SF1">
    <property type="entry name" value="2',3'-CYCLIC-NUCLEOTIDE 3'-PHOSPHODIESTERASE"/>
    <property type="match status" value="1"/>
</dbReference>
<dbReference type="AlphaFoldDB" id="A0A2D3VJ57"/>
<keyword evidence="2" id="KW-1185">Reference proteome</keyword>
<dbReference type="RefSeq" id="XP_023631125.1">
    <property type="nucleotide sequence ID" value="XM_023775357.1"/>
</dbReference>
<gene>
    <name evidence="1" type="ORF">RCC_10126</name>
</gene>
<dbReference type="GO" id="GO:0004113">
    <property type="term" value="F:2',3'-cyclic-nucleotide 3'-phosphodiesterase activity"/>
    <property type="evidence" value="ECO:0007669"/>
    <property type="project" value="TreeGrafter"/>
</dbReference>
<dbReference type="GO" id="GO:0009187">
    <property type="term" value="P:cyclic nucleotide metabolic process"/>
    <property type="evidence" value="ECO:0007669"/>
    <property type="project" value="TreeGrafter"/>
</dbReference>
<dbReference type="OrthoDB" id="514292at2759"/>
<evidence type="ECO:0000313" key="1">
    <source>
        <dbReference type="EMBL" id="CZT24401.1"/>
    </source>
</evidence>
<dbReference type="EMBL" id="FJUY01000021">
    <property type="protein sequence ID" value="CZT24401.1"/>
    <property type="molecule type" value="Genomic_DNA"/>
</dbReference>
<dbReference type="SUPFAM" id="SSF55144">
    <property type="entry name" value="LigT-like"/>
    <property type="match status" value="1"/>
</dbReference>
<proteinExistence type="predicted"/>
<evidence type="ECO:0000313" key="2">
    <source>
        <dbReference type="Proteomes" id="UP000225277"/>
    </source>
</evidence>
<dbReference type="STRING" id="112498.A0A2D3VJ57"/>
<sequence>MSLALWFLPRQSSPFTKTAQELISETIPNIFLSPTQQIQEFPPHVTITSGITLPDSQQTPQDWLDALDCSPYAAEKNEIILELQTLQTEDPFFRKCNIALTENSNLHTFAEKCRVAAGLKPREKGEYRPHFSLFYGDVATKDVEAKLPLIEMKVGFAIGDLFACCGGALCLGGEMVLVDTSRPITAWCEAVVAKREVPFVMWRASKHLA</sequence>